<evidence type="ECO:0000313" key="2">
    <source>
        <dbReference type="EMBL" id="VVE43391.1"/>
    </source>
</evidence>
<name>A0A5E4Y3Y8_9BURK</name>
<dbReference type="SUPFAM" id="SSF55298">
    <property type="entry name" value="YjgF-like"/>
    <property type="match status" value="1"/>
</dbReference>
<keyword evidence="3" id="KW-1185">Reference proteome</keyword>
<accession>A0A5E4Y3Y8</accession>
<dbReference type="InterPro" id="IPR035959">
    <property type="entry name" value="RutC-like_sf"/>
</dbReference>
<sequence>MSETIEKRLAQLGVELPTPAKGVASYVPVIRVGDTLVTSGQLPLKDGQLMSRGLLGSELDVAQGQLAAKWCAANVLAQAKAALGDLERIQRLVKITVFVASAPDFCEQHVVANGASDLFVSALGDKGQHARSAVGVAALPMNAAVEVEATFEVA</sequence>
<feature type="domain" description="Endoribonuclease L-PSP/chorismate mutase-like" evidence="1">
    <location>
        <begin position="6"/>
        <end position="145"/>
    </location>
</feature>
<dbReference type="OrthoDB" id="9806350at2"/>
<evidence type="ECO:0000259" key="1">
    <source>
        <dbReference type="Pfam" id="PF14588"/>
    </source>
</evidence>
<dbReference type="Gene3D" id="3.30.1330.40">
    <property type="entry name" value="RutC-like"/>
    <property type="match status" value="1"/>
</dbReference>
<dbReference type="CDD" id="cd02199">
    <property type="entry name" value="YjgF_YER057c_UK114_like_1"/>
    <property type="match status" value="1"/>
</dbReference>
<gene>
    <name evidence="2" type="ORF">PTE30175_04177</name>
</gene>
<dbReference type="PANTHER" id="PTHR43760">
    <property type="entry name" value="ENDORIBONUCLEASE-RELATED"/>
    <property type="match status" value="1"/>
</dbReference>
<dbReference type="Pfam" id="PF14588">
    <property type="entry name" value="YjgF_endoribonc"/>
    <property type="match status" value="1"/>
</dbReference>
<reference evidence="2 3" key="1">
    <citation type="submission" date="2019-08" db="EMBL/GenBank/DDBJ databases">
        <authorList>
            <person name="Peeters C."/>
        </authorList>
    </citation>
    <scope>NUCLEOTIDE SEQUENCE [LARGE SCALE GENOMIC DNA]</scope>
    <source>
        <strain evidence="2 3">LMG 30175</strain>
    </source>
</reference>
<dbReference type="InterPro" id="IPR013813">
    <property type="entry name" value="Endoribo_LPSP/chorism_mut-like"/>
</dbReference>
<protein>
    <submittedName>
        <fullName evidence="2">L-PSP family endoribonuclease</fullName>
    </submittedName>
</protein>
<organism evidence="2 3">
    <name type="scientific">Pandoraea terrae</name>
    <dbReference type="NCBI Taxonomy" id="1537710"/>
    <lineage>
        <taxon>Bacteria</taxon>
        <taxon>Pseudomonadati</taxon>
        <taxon>Pseudomonadota</taxon>
        <taxon>Betaproteobacteria</taxon>
        <taxon>Burkholderiales</taxon>
        <taxon>Burkholderiaceae</taxon>
        <taxon>Pandoraea</taxon>
    </lineage>
</organism>
<dbReference type="Proteomes" id="UP000414233">
    <property type="component" value="Unassembled WGS sequence"/>
</dbReference>
<dbReference type="RefSeq" id="WP_150698973.1">
    <property type="nucleotide sequence ID" value="NZ_CABPRZ010000021.1"/>
</dbReference>
<evidence type="ECO:0000313" key="3">
    <source>
        <dbReference type="Proteomes" id="UP000414233"/>
    </source>
</evidence>
<dbReference type="EMBL" id="CABPRZ010000021">
    <property type="protein sequence ID" value="VVE43391.1"/>
    <property type="molecule type" value="Genomic_DNA"/>
</dbReference>
<proteinExistence type="predicted"/>
<dbReference type="AlphaFoldDB" id="A0A5E4Y3Y8"/>
<dbReference type="PANTHER" id="PTHR43760:SF1">
    <property type="entry name" value="ENDORIBONUCLEASE L-PSP_CHORISMATE MUTASE-LIKE DOMAIN-CONTAINING PROTEIN"/>
    <property type="match status" value="1"/>
</dbReference>